<protein>
    <submittedName>
        <fullName evidence="1">Uncharacterized protein</fullName>
    </submittedName>
</protein>
<dbReference type="AlphaFoldDB" id="A0A7J3VRN7"/>
<accession>A0A7J3VRN7</accession>
<proteinExistence type="predicted"/>
<reference evidence="1" key="1">
    <citation type="journal article" date="2020" name="mSystems">
        <title>Genome- and Community-Level Interaction Insights into Carbon Utilization and Element Cycling Functions of Hydrothermarchaeota in Hydrothermal Sediment.</title>
        <authorList>
            <person name="Zhou Z."/>
            <person name="Liu Y."/>
            <person name="Xu W."/>
            <person name="Pan J."/>
            <person name="Luo Z.H."/>
            <person name="Li M."/>
        </authorList>
    </citation>
    <scope>NUCLEOTIDE SEQUENCE [LARGE SCALE GENOMIC DNA]</scope>
    <source>
        <strain evidence="1">SpSt-1074</strain>
    </source>
</reference>
<organism evidence="1">
    <name type="scientific">Caldiarchaeum subterraneum</name>
    <dbReference type="NCBI Taxonomy" id="311458"/>
    <lineage>
        <taxon>Archaea</taxon>
        <taxon>Nitrososphaerota</taxon>
        <taxon>Candidatus Caldarchaeales</taxon>
        <taxon>Candidatus Caldarchaeaceae</taxon>
        <taxon>Candidatus Caldarchaeum</taxon>
    </lineage>
</organism>
<comment type="caution">
    <text evidence="1">The sequence shown here is derived from an EMBL/GenBank/DDBJ whole genome shotgun (WGS) entry which is preliminary data.</text>
</comment>
<evidence type="ECO:0000313" key="1">
    <source>
        <dbReference type="EMBL" id="HHM43798.1"/>
    </source>
</evidence>
<sequence>MTEEEEVSAIVVAFDGDDCIVSPTSPLEPTLLQKLLGSKVLYEDFKGDLWEGVVTDVYGVDNLVVRFSEEAISQGGPSGLGQGSLVKIIPSRT</sequence>
<name>A0A7J3VRN7_CALS0</name>
<dbReference type="EMBL" id="DRXH01000026">
    <property type="protein sequence ID" value="HHM43798.1"/>
    <property type="molecule type" value="Genomic_DNA"/>
</dbReference>
<gene>
    <name evidence="1" type="ORF">ENM31_00675</name>
</gene>